<keyword evidence="2" id="KW-1185">Reference proteome</keyword>
<evidence type="ECO:0000313" key="2">
    <source>
        <dbReference type="Proteomes" id="UP001183585"/>
    </source>
</evidence>
<gene>
    <name evidence="1" type="ORF">J2S48_004765</name>
</gene>
<proteinExistence type="predicted"/>
<reference evidence="1 2" key="1">
    <citation type="submission" date="2023-07" db="EMBL/GenBank/DDBJ databases">
        <title>Sequencing the genomes of 1000 actinobacteria strains.</title>
        <authorList>
            <person name="Klenk H.-P."/>
        </authorList>
    </citation>
    <scope>NUCLEOTIDE SEQUENCE [LARGE SCALE GENOMIC DNA]</scope>
    <source>
        <strain evidence="1 2">DSM 45554</strain>
    </source>
</reference>
<organism evidence="1 2">
    <name type="scientific">Promicromonospora iranensis</name>
    <dbReference type="NCBI Taxonomy" id="1105144"/>
    <lineage>
        <taxon>Bacteria</taxon>
        <taxon>Bacillati</taxon>
        <taxon>Actinomycetota</taxon>
        <taxon>Actinomycetes</taxon>
        <taxon>Micrococcales</taxon>
        <taxon>Promicromonosporaceae</taxon>
        <taxon>Promicromonospora</taxon>
    </lineage>
</organism>
<dbReference type="Proteomes" id="UP001183585">
    <property type="component" value="Unassembled WGS sequence"/>
</dbReference>
<name>A0ABU2CV82_9MICO</name>
<comment type="caution">
    <text evidence="1">The sequence shown here is derived from an EMBL/GenBank/DDBJ whole genome shotgun (WGS) entry which is preliminary data.</text>
</comment>
<dbReference type="RefSeq" id="WP_274997176.1">
    <property type="nucleotide sequence ID" value="NZ_JAJQQP010000015.1"/>
</dbReference>
<sequence>MIAAWGPAALALVVVALLVAVLRRLTADDRHYARTTKGRSS</sequence>
<accession>A0ABU2CV82</accession>
<protein>
    <recommendedName>
        <fullName evidence="3">Secreted protein with PEP-CTERM sorting signal</fullName>
    </recommendedName>
</protein>
<dbReference type="EMBL" id="JAVDYE010000001">
    <property type="protein sequence ID" value="MDR7385250.1"/>
    <property type="molecule type" value="Genomic_DNA"/>
</dbReference>
<evidence type="ECO:0008006" key="3">
    <source>
        <dbReference type="Google" id="ProtNLM"/>
    </source>
</evidence>
<evidence type="ECO:0000313" key="1">
    <source>
        <dbReference type="EMBL" id="MDR7385250.1"/>
    </source>
</evidence>